<gene>
    <name evidence="2" type="ORF">EZS28_044597</name>
</gene>
<dbReference type="Gene3D" id="3.40.50.300">
    <property type="entry name" value="P-loop containing nucleotide triphosphate hydrolases"/>
    <property type="match status" value="1"/>
</dbReference>
<evidence type="ECO:0000313" key="2">
    <source>
        <dbReference type="EMBL" id="KAA6359876.1"/>
    </source>
</evidence>
<dbReference type="Pfam" id="PF12774">
    <property type="entry name" value="AAA_6"/>
    <property type="match status" value="1"/>
</dbReference>
<sequence length="208" mass="24487">MKDIIYYEALEKALIEVVQGAELQAREQFCTKCLQIFETAILRHSLMLVGPTKRSIYQVLRDHSEETTSLKRRRAEKFDNIVYKLNLISIPYGDLYGTYNAATNDWKNEVLMLMLRECVRDENVQKHWTIYDGPVDAYWIEDMNTVYYDSKKMRLASIQIIQLTSYMNMLFEVENLHVTCPATESRCGMLEGEFQSSYKETLRDIFML</sequence>
<dbReference type="PANTHER" id="PTHR45703">
    <property type="entry name" value="DYNEIN HEAVY CHAIN"/>
    <property type="match status" value="1"/>
</dbReference>
<dbReference type="GO" id="GO:0005524">
    <property type="term" value="F:ATP binding"/>
    <property type="evidence" value="ECO:0007669"/>
    <property type="project" value="InterPro"/>
</dbReference>
<evidence type="ECO:0000259" key="1">
    <source>
        <dbReference type="Pfam" id="PF12774"/>
    </source>
</evidence>
<dbReference type="GO" id="GO:0030286">
    <property type="term" value="C:dynein complex"/>
    <property type="evidence" value="ECO:0007669"/>
    <property type="project" value="InterPro"/>
</dbReference>
<dbReference type="GO" id="GO:0045505">
    <property type="term" value="F:dynein intermediate chain binding"/>
    <property type="evidence" value="ECO:0007669"/>
    <property type="project" value="InterPro"/>
</dbReference>
<protein>
    <submittedName>
        <fullName evidence="2">Putative dynein heavy chain 1, axonemal protein</fullName>
    </submittedName>
</protein>
<comment type="caution">
    <text evidence="2">The sequence shown here is derived from an EMBL/GenBank/DDBJ whole genome shotgun (WGS) entry which is preliminary data.</text>
</comment>
<dbReference type="EMBL" id="SNRW01027760">
    <property type="protein sequence ID" value="KAA6359876.1"/>
    <property type="molecule type" value="Genomic_DNA"/>
</dbReference>
<name>A0A5J4TMX0_9EUKA</name>
<dbReference type="InterPro" id="IPR027417">
    <property type="entry name" value="P-loop_NTPase"/>
</dbReference>
<reference evidence="2 3" key="1">
    <citation type="submission" date="2019-03" db="EMBL/GenBank/DDBJ databases">
        <title>Single cell metagenomics reveals metabolic interactions within the superorganism composed of flagellate Streblomastix strix and complex community of Bacteroidetes bacteria on its surface.</title>
        <authorList>
            <person name="Treitli S.C."/>
            <person name="Kolisko M."/>
            <person name="Husnik F."/>
            <person name="Keeling P."/>
            <person name="Hampl V."/>
        </authorList>
    </citation>
    <scope>NUCLEOTIDE SEQUENCE [LARGE SCALE GENOMIC DNA]</scope>
    <source>
        <strain evidence="2">ST1C</strain>
    </source>
</reference>
<dbReference type="AlphaFoldDB" id="A0A5J4TMX0"/>
<evidence type="ECO:0000313" key="3">
    <source>
        <dbReference type="Proteomes" id="UP000324800"/>
    </source>
</evidence>
<dbReference type="GO" id="GO:0051959">
    <property type="term" value="F:dynein light intermediate chain binding"/>
    <property type="evidence" value="ECO:0007669"/>
    <property type="project" value="InterPro"/>
</dbReference>
<dbReference type="Proteomes" id="UP000324800">
    <property type="component" value="Unassembled WGS sequence"/>
</dbReference>
<dbReference type="InterPro" id="IPR026983">
    <property type="entry name" value="DHC"/>
</dbReference>
<feature type="domain" description="Dynein heavy chain hydrolytic ATP-binding dynein motor region" evidence="1">
    <location>
        <begin position="7"/>
        <end position="53"/>
    </location>
</feature>
<dbReference type="GO" id="GO:0007018">
    <property type="term" value="P:microtubule-based movement"/>
    <property type="evidence" value="ECO:0007669"/>
    <property type="project" value="InterPro"/>
</dbReference>
<proteinExistence type="predicted"/>
<accession>A0A5J4TMX0</accession>
<organism evidence="2 3">
    <name type="scientific">Streblomastix strix</name>
    <dbReference type="NCBI Taxonomy" id="222440"/>
    <lineage>
        <taxon>Eukaryota</taxon>
        <taxon>Metamonada</taxon>
        <taxon>Preaxostyla</taxon>
        <taxon>Oxymonadida</taxon>
        <taxon>Streblomastigidae</taxon>
        <taxon>Streblomastix</taxon>
    </lineage>
</organism>
<dbReference type="OrthoDB" id="447173at2759"/>
<dbReference type="InterPro" id="IPR035699">
    <property type="entry name" value="AAA_6"/>
</dbReference>
<dbReference type="PANTHER" id="PTHR45703:SF36">
    <property type="entry name" value="DYNEIN HEAVY CHAIN, CYTOPLASMIC"/>
    <property type="match status" value="1"/>
</dbReference>